<sequence length="121" mass="13781">MTDESQRLLSELDDNIPLSESAKPKTAFITPDETGQFNRMMFGLVNAPFEFSRLMALVLGHLRNKVFVFQALQDANLISRVTKCRFGVKSVELLEFTISGQGMSPSIIKLELFLIFRHLRM</sequence>
<dbReference type="EMBL" id="VTPC01086923">
    <property type="protein sequence ID" value="KAF2886669.1"/>
    <property type="molecule type" value="Genomic_DNA"/>
</dbReference>
<dbReference type="InterPro" id="IPR043128">
    <property type="entry name" value="Rev_trsase/Diguanyl_cyclase"/>
</dbReference>
<evidence type="ECO:0000313" key="1">
    <source>
        <dbReference type="EMBL" id="KAF2886669.1"/>
    </source>
</evidence>
<dbReference type="OrthoDB" id="6778835at2759"/>
<gene>
    <name evidence="1" type="ORF">ILUMI_19504</name>
</gene>
<dbReference type="GO" id="GO:0071897">
    <property type="term" value="P:DNA biosynthetic process"/>
    <property type="evidence" value="ECO:0007669"/>
    <property type="project" value="UniProtKB-ARBA"/>
</dbReference>
<name>A0A8K0CI39_IGNLU</name>
<proteinExistence type="predicted"/>
<evidence type="ECO:0000313" key="2">
    <source>
        <dbReference type="Proteomes" id="UP000801492"/>
    </source>
</evidence>
<organism evidence="1 2">
    <name type="scientific">Ignelater luminosus</name>
    <name type="common">Cucubano</name>
    <name type="synonym">Pyrophorus luminosus</name>
    <dbReference type="NCBI Taxonomy" id="2038154"/>
    <lineage>
        <taxon>Eukaryota</taxon>
        <taxon>Metazoa</taxon>
        <taxon>Ecdysozoa</taxon>
        <taxon>Arthropoda</taxon>
        <taxon>Hexapoda</taxon>
        <taxon>Insecta</taxon>
        <taxon>Pterygota</taxon>
        <taxon>Neoptera</taxon>
        <taxon>Endopterygota</taxon>
        <taxon>Coleoptera</taxon>
        <taxon>Polyphaga</taxon>
        <taxon>Elateriformia</taxon>
        <taxon>Elateroidea</taxon>
        <taxon>Elateridae</taxon>
        <taxon>Agrypninae</taxon>
        <taxon>Pyrophorini</taxon>
        <taxon>Ignelater</taxon>
    </lineage>
</organism>
<accession>A0A8K0CI39</accession>
<dbReference type="Gene3D" id="3.10.10.10">
    <property type="entry name" value="HIV Type 1 Reverse Transcriptase, subunit A, domain 1"/>
    <property type="match status" value="1"/>
</dbReference>
<comment type="caution">
    <text evidence="1">The sequence shown here is derived from an EMBL/GenBank/DDBJ whole genome shotgun (WGS) entry which is preliminary data.</text>
</comment>
<dbReference type="Proteomes" id="UP000801492">
    <property type="component" value="Unassembled WGS sequence"/>
</dbReference>
<dbReference type="SUPFAM" id="SSF56672">
    <property type="entry name" value="DNA/RNA polymerases"/>
    <property type="match status" value="1"/>
</dbReference>
<protein>
    <submittedName>
        <fullName evidence="1">Uncharacterized protein</fullName>
    </submittedName>
</protein>
<reference evidence="1" key="1">
    <citation type="submission" date="2019-08" db="EMBL/GenBank/DDBJ databases">
        <title>The genome of the North American firefly Photinus pyralis.</title>
        <authorList>
            <consortium name="Photinus pyralis genome working group"/>
            <person name="Fallon T.R."/>
            <person name="Sander Lower S.E."/>
            <person name="Weng J.-K."/>
        </authorList>
    </citation>
    <scope>NUCLEOTIDE SEQUENCE</scope>
    <source>
        <strain evidence="1">TRF0915ILg1</strain>
        <tissue evidence="1">Whole body</tissue>
    </source>
</reference>
<dbReference type="Gene3D" id="3.30.70.270">
    <property type="match status" value="2"/>
</dbReference>
<keyword evidence="2" id="KW-1185">Reference proteome</keyword>
<dbReference type="InterPro" id="IPR043502">
    <property type="entry name" value="DNA/RNA_pol_sf"/>
</dbReference>
<dbReference type="AlphaFoldDB" id="A0A8K0CI39"/>